<comment type="caution">
    <text evidence="4">The sequence shown here is derived from an EMBL/GenBank/DDBJ whole genome shotgun (WGS) entry which is preliminary data.</text>
</comment>
<evidence type="ECO:0000256" key="2">
    <source>
        <dbReference type="ARBA" id="ARBA00022840"/>
    </source>
</evidence>
<evidence type="ECO:0000313" key="4">
    <source>
        <dbReference type="EMBL" id="MBE1514706.1"/>
    </source>
</evidence>
<accession>A0ABR9J7Z6</accession>
<dbReference type="Pfam" id="PF13191">
    <property type="entry name" value="AAA_16"/>
    <property type="match status" value="1"/>
</dbReference>
<name>A0ABR9J7Z6_9MICC</name>
<sequence>MGTEGPRVGREQELALVRQSALLAAARRAQVVYLEGFAGVGKGTLLRDAFADFEDWREIVVVLDQAQSEISGDLLRRLVLPPETQLRDQSVDELVSEGLQRAQTLRRPTVIALINTQWIDSESAEALLRICTLLRDAPVLVVMSGRPSARPEVNRLSAFARNSPNGTHIRVDPFRPAETKELLAQYLTTPLSAGVVDTVQAQTAGYPLLVHEVGRHLSATSIGTRRLAMSINATKAGPAAQWMRRAFEEALVPLSEETREVLRLLAVSSVPLAKHQIAFALDSPADLSDVLESGLAVWREVVRIQDSQRSHL</sequence>
<gene>
    <name evidence="4" type="ORF">H4W26_001461</name>
</gene>
<dbReference type="PANTHER" id="PTHR16305">
    <property type="entry name" value="TESTICULAR SOLUBLE ADENYLYL CYCLASE"/>
    <property type="match status" value="1"/>
</dbReference>
<keyword evidence="1" id="KW-0547">Nucleotide-binding</keyword>
<dbReference type="PANTHER" id="PTHR16305:SF28">
    <property type="entry name" value="GUANYLATE CYCLASE DOMAIN-CONTAINING PROTEIN"/>
    <property type="match status" value="1"/>
</dbReference>
<dbReference type="RefSeq" id="WP_192591425.1">
    <property type="nucleotide sequence ID" value="NZ_JADBEE010000001.1"/>
</dbReference>
<feature type="domain" description="Orc1-like AAA ATPase" evidence="3">
    <location>
        <begin position="8"/>
        <end position="142"/>
    </location>
</feature>
<dbReference type="SUPFAM" id="SSF52540">
    <property type="entry name" value="P-loop containing nucleoside triphosphate hydrolases"/>
    <property type="match status" value="1"/>
</dbReference>
<dbReference type="Proteomes" id="UP000636579">
    <property type="component" value="Unassembled WGS sequence"/>
</dbReference>
<evidence type="ECO:0000256" key="1">
    <source>
        <dbReference type="ARBA" id="ARBA00022741"/>
    </source>
</evidence>
<dbReference type="InterPro" id="IPR027417">
    <property type="entry name" value="P-loop_NTPase"/>
</dbReference>
<dbReference type="InterPro" id="IPR041664">
    <property type="entry name" value="AAA_16"/>
</dbReference>
<keyword evidence="5" id="KW-1185">Reference proteome</keyword>
<evidence type="ECO:0000259" key="3">
    <source>
        <dbReference type="Pfam" id="PF13191"/>
    </source>
</evidence>
<keyword evidence="2" id="KW-0067">ATP-binding</keyword>
<reference evidence="4 5" key="1">
    <citation type="submission" date="2020-10" db="EMBL/GenBank/DDBJ databases">
        <title>Sequencing the genomes of 1000 actinobacteria strains.</title>
        <authorList>
            <person name="Klenk H.-P."/>
        </authorList>
    </citation>
    <scope>NUCLEOTIDE SEQUENCE [LARGE SCALE GENOMIC DNA]</scope>
    <source>
        <strain evidence="4 5">DSM 15474</strain>
    </source>
</reference>
<organism evidence="4 5">
    <name type="scientific">Nesterenkonia halotolerans</name>
    <dbReference type="NCBI Taxonomy" id="225325"/>
    <lineage>
        <taxon>Bacteria</taxon>
        <taxon>Bacillati</taxon>
        <taxon>Actinomycetota</taxon>
        <taxon>Actinomycetes</taxon>
        <taxon>Micrococcales</taxon>
        <taxon>Micrococcaceae</taxon>
        <taxon>Nesterenkonia</taxon>
    </lineage>
</organism>
<evidence type="ECO:0000313" key="5">
    <source>
        <dbReference type="Proteomes" id="UP000636579"/>
    </source>
</evidence>
<protein>
    <submittedName>
        <fullName evidence="4">ATPase</fullName>
    </submittedName>
</protein>
<proteinExistence type="predicted"/>
<dbReference type="EMBL" id="JADBEE010000001">
    <property type="protein sequence ID" value="MBE1514706.1"/>
    <property type="molecule type" value="Genomic_DNA"/>
</dbReference>